<dbReference type="PANTHER" id="PTHR28637:SF13">
    <property type="entry name" value="EXPRESSED PROTEIN"/>
    <property type="match status" value="1"/>
</dbReference>
<dbReference type="InterPro" id="IPR038090">
    <property type="entry name" value="Cdt1_C_WH_dom_sf"/>
</dbReference>
<evidence type="ECO:0000313" key="4">
    <source>
        <dbReference type="EMBL" id="KAL2334472.1"/>
    </source>
</evidence>
<protein>
    <recommendedName>
        <fullName evidence="3">CDT1 Geminin-binding domain-containing protein</fullName>
    </recommendedName>
</protein>
<dbReference type="Proteomes" id="UP001603857">
    <property type="component" value="Unassembled WGS sequence"/>
</dbReference>
<evidence type="ECO:0000313" key="5">
    <source>
        <dbReference type="Proteomes" id="UP001603857"/>
    </source>
</evidence>
<organism evidence="4 5">
    <name type="scientific">Flemingia macrophylla</name>
    <dbReference type="NCBI Taxonomy" id="520843"/>
    <lineage>
        <taxon>Eukaryota</taxon>
        <taxon>Viridiplantae</taxon>
        <taxon>Streptophyta</taxon>
        <taxon>Embryophyta</taxon>
        <taxon>Tracheophyta</taxon>
        <taxon>Spermatophyta</taxon>
        <taxon>Magnoliopsida</taxon>
        <taxon>eudicotyledons</taxon>
        <taxon>Gunneridae</taxon>
        <taxon>Pentapetalae</taxon>
        <taxon>rosids</taxon>
        <taxon>fabids</taxon>
        <taxon>Fabales</taxon>
        <taxon>Fabaceae</taxon>
        <taxon>Papilionoideae</taxon>
        <taxon>50 kb inversion clade</taxon>
        <taxon>NPAAA clade</taxon>
        <taxon>indigoferoid/millettioid clade</taxon>
        <taxon>Phaseoleae</taxon>
        <taxon>Flemingia</taxon>
    </lineage>
</organism>
<comment type="similarity">
    <text evidence="1">Belongs to the Cdt1 family.</text>
</comment>
<proteinExistence type="inferred from homology"/>
<dbReference type="EMBL" id="JBGMDY010000005">
    <property type="protein sequence ID" value="KAL2334472.1"/>
    <property type="molecule type" value="Genomic_DNA"/>
</dbReference>
<feature type="domain" description="CDT1 Geminin-binding" evidence="3">
    <location>
        <begin position="52"/>
        <end position="181"/>
    </location>
</feature>
<reference evidence="4 5" key="1">
    <citation type="submission" date="2024-08" db="EMBL/GenBank/DDBJ databases">
        <title>Insights into the chromosomal genome structure of Flemingia macrophylla.</title>
        <authorList>
            <person name="Ding Y."/>
            <person name="Zhao Y."/>
            <person name="Bi W."/>
            <person name="Wu M."/>
            <person name="Zhao G."/>
            <person name="Gong Y."/>
            <person name="Li W."/>
            <person name="Zhang P."/>
        </authorList>
    </citation>
    <scope>NUCLEOTIDE SEQUENCE [LARGE SCALE GENOMIC DNA]</scope>
    <source>
        <strain evidence="4">DYQJB</strain>
        <tissue evidence="4">Leaf</tissue>
    </source>
</reference>
<comment type="caution">
    <text evidence="4">The sequence shown here is derived from an EMBL/GenBank/DDBJ whole genome shotgun (WGS) entry which is preliminary data.</text>
</comment>
<dbReference type="PANTHER" id="PTHR28637">
    <property type="entry name" value="DNA REPLICATION FACTOR CDT1"/>
    <property type="match status" value="1"/>
</dbReference>
<dbReference type="AlphaFoldDB" id="A0ABD1MFV5"/>
<dbReference type="InterPro" id="IPR036390">
    <property type="entry name" value="WH_DNA-bd_sf"/>
</dbReference>
<dbReference type="SUPFAM" id="SSF46785">
    <property type="entry name" value="Winged helix' DNA-binding domain"/>
    <property type="match status" value="1"/>
</dbReference>
<dbReference type="InterPro" id="IPR032054">
    <property type="entry name" value="Cdt1_C"/>
</dbReference>
<dbReference type="InterPro" id="IPR014939">
    <property type="entry name" value="CDT1_Gemini-bd-like"/>
</dbReference>
<dbReference type="SMART" id="SM01075">
    <property type="entry name" value="CDT1"/>
    <property type="match status" value="1"/>
</dbReference>
<dbReference type="Pfam" id="PF16679">
    <property type="entry name" value="CDT1_C"/>
    <property type="match status" value="1"/>
</dbReference>
<name>A0ABD1MFV5_9FABA</name>
<evidence type="ECO:0000259" key="3">
    <source>
        <dbReference type="SMART" id="SM01075"/>
    </source>
</evidence>
<accession>A0ABD1MFV5</accession>
<evidence type="ECO:0000256" key="1">
    <source>
        <dbReference type="ARBA" id="ARBA00008356"/>
    </source>
</evidence>
<keyword evidence="5" id="KW-1185">Reference proteome</keyword>
<dbReference type="Pfam" id="PF08839">
    <property type="entry name" value="CDT1"/>
    <property type="match status" value="1"/>
</dbReference>
<evidence type="ECO:0000256" key="2">
    <source>
        <dbReference type="ARBA" id="ARBA00023306"/>
    </source>
</evidence>
<sequence length="536" mass="60209">MEQNACDKSWKIASNLKCEKVPEAVDESIACPTPQKNTEPLAISSREGQTKIPEKYRNLSELFGHMSCSLRLLRLRKKPPTFQNVCRQVEVLSEREFSYGHLAQIKHLLPDGLCIDRVLVHDKKSLCMVPDMKITLRYDVVEGHSGESADLALRRYFNSSLVNFFALHPEVADIPEALLPEPFSHKTSLICEDSHVEDFSCQSLHVNSSEKPVSISNQIEMLENFGVYPSFRKPFSRNNIADQTEKVEFSSSIKSPSSHVSDCLDNQESQKAMQKGCPELADDVASLKMEREHHQESFSLSSQAGVVNTPLHTICPPHSVICSNSETPEMKNNPKHDSFMTETPVQSAPARLLPISDVKPQNMSTQKSSSYHKPAKRVLDFTLMEGNSDLDISVHKLESSKLMLSSPESIRECSNDCNSSGSVPVPQEAHCAQNESGLDTQHKKYSALLDLVKVIHSIFQSVNRIPITKEELLHKILINSLDFVDIREVEEQVESLEKLVPDWIFKKSVLIGDMYCINKVLDLDSVRSRISGKEIV</sequence>
<keyword evidence="2" id="KW-0131">Cell cycle</keyword>
<gene>
    <name evidence="4" type="ORF">Fmac_015685</name>
</gene>
<dbReference type="Gene3D" id="1.10.10.1420">
    <property type="entry name" value="DNA replication factor Cdt1, C-terminal WH domain"/>
    <property type="match status" value="1"/>
</dbReference>
<dbReference type="CDD" id="cd08674">
    <property type="entry name" value="Cdt1_m"/>
    <property type="match status" value="1"/>
</dbReference>
<dbReference type="InterPro" id="IPR045173">
    <property type="entry name" value="Cdt1"/>
</dbReference>